<organism evidence="1 2">
    <name type="scientific">Mycobacterium persicum</name>
    <dbReference type="NCBI Taxonomy" id="1487726"/>
    <lineage>
        <taxon>Bacteria</taxon>
        <taxon>Bacillati</taxon>
        <taxon>Actinomycetota</taxon>
        <taxon>Actinomycetes</taxon>
        <taxon>Mycobacteriales</taxon>
        <taxon>Mycobacteriaceae</taxon>
        <taxon>Mycobacterium</taxon>
    </lineage>
</organism>
<dbReference type="EMBL" id="MWQA01000001">
    <property type="protein sequence ID" value="ORC07091.1"/>
    <property type="molecule type" value="Genomic_DNA"/>
</dbReference>
<name>A0A8E2IS45_9MYCO</name>
<sequence length="79" mass="8464">MPPEINSLRVRADVGGGGAAATLTLTVFAPDLPALANSQAPCARSRDTLYEWTDILRTEKWWLSAAFDRVPVVGTAHIG</sequence>
<dbReference type="Proteomes" id="UP000192335">
    <property type="component" value="Unassembled WGS sequence"/>
</dbReference>
<evidence type="ECO:0000313" key="2">
    <source>
        <dbReference type="Proteomes" id="UP000192335"/>
    </source>
</evidence>
<gene>
    <name evidence="1" type="ORF">B4U45_11200</name>
</gene>
<protein>
    <submittedName>
        <fullName evidence="1">Uncharacterized protein</fullName>
    </submittedName>
</protein>
<accession>A0A8E2IS45</accession>
<evidence type="ECO:0000313" key="1">
    <source>
        <dbReference type="EMBL" id="ORC07091.1"/>
    </source>
</evidence>
<proteinExistence type="predicted"/>
<dbReference type="AlphaFoldDB" id="A0A8E2IS45"/>
<reference evidence="1 2" key="1">
    <citation type="submission" date="2017-02" db="EMBL/GenBank/DDBJ databases">
        <title>Mycobacterium kansasii genomes.</title>
        <authorList>
            <person name="Borowka P."/>
            <person name="Strapagiel D."/>
            <person name="Marciniak B."/>
            <person name="Lach J."/>
            <person name="Bakula Z."/>
            <person name="Van Ingen J."/>
            <person name="Safianowska A."/>
            <person name="Brzostek A."/>
            <person name="Dziadek J."/>
            <person name="Jagielski T."/>
        </authorList>
    </citation>
    <scope>NUCLEOTIDE SEQUENCE [LARGE SCALE GENOMIC DNA]</scope>
    <source>
        <strain evidence="1 2">12MK</strain>
    </source>
</reference>
<comment type="caution">
    <text evidence="1">The sequence shown here is derived from an EMBL/GenBank/DDBJ whole genome shotgun (WGS) entry which is preliminary data.</text>
</comment>